<organism evidence="2 3">
    <name type="scientific">Bradyrhizobium ottawaense</name>
    <dbReference type="NCBI Taxonomy" id="931866"/>
    <lineage>
        <taxon>Bacteria</taxon>
        <taxon>Pseudomonadati</taxon>
        <taxon>Pseudomonadota</taxon>
        <taxon>Alphaproteobacteria</taxon>
        <taxon>Hyphomicrobiales</taxon>
        <taxon>Nitrobacteraceae</taxon>
        <taxon>Bradyrhizobium</taxon>
    </lineage>
</organism>
<evidence type="ECO:0000313" key="3">
    <source>
        <dbReference type="Proteomes" id="UP000215703"/>
    </source>
</evidence>
<sequence>MTAPGVGPVAALSFKVGVDDPHRFARSKTVGARILAWRRGGTSPAHRSITKDASANEATSPYARRFARRPQACCCGSGMIGTAGMGPADRQTVEHAVRDHRGGTEAGKHSAPDVG</sequence>
<dbReference type="AlphaFoldDB" id="A0A2U8P2P8"/>
<dbReference type="EMBL" id="CP029425">
    <property type="protein sequence ID" value="AWL91966.1"/>
    <property type="molecule type" value="Genomic_DNA"/>
</dbReference>
<reference evidence="2 3" key="2">
    <citation type="journal article" date="2017" name="Syst. Appl. Microbiol.">
        <title>Soybeans inoculated with root zone soils of Canadian native legumes harbour diverse and novel Bradyrhizobium spp. that possess agricultural potential.</title>
        <authorList>
            <person name="Bromfield E.S.P."/>
            <person name="Cloutier S."/>
            <person name="Tambong J.T."/>
            <person name="Tran Thi T.V."/>
        </authorList>
    </citation>
    <scope>NUCLEOTIDE SEQUENCE [LARGE SCALE GENOMIC DNA]</scope>
    <source>
        <strain evidence="2 3">OO99</strain>
    </source>
</reference>
<accession>A0A2U8P2P8</accession>
<evidence type="ECO:0000256" key="1">
    <source>
        <dbReference type="SAM" id="MobiDB-lite"/>
    </source>
</evidence>
<gene>
    <name evidence="2" type="ORF">CIT37_06940</name>
</gene>
<feature type="region of interest" description="Disordered" evidence="1">
    <location>
        <begin position="84"/>
        <end position="115"/>
    </location>
</feature>
<protein>
    <recommendedName>
        <fullName evidence="4">IS110 family transposase</fullName>
    </recommendedName>
</protein>
<reference evidence="2 3" key="1">
    <citation type="journal article" date="2014" name="Int. J. Syst. Evol. Microbiol.">
        <title>Bradyrhizobium ottawaense sp. nov., a symbiotic nitrogen fixing bacterium from root nodules of soybeans in Canada.</title>
        <authorList>
            <person name="Yu X."/>
            <person name="Cloutier S."/>
            <person name="Tambong J.T."/>
            <person name="Bromfield E.S."/>
        </authorList>
    </citation>
    <scope>NUCLEOTIDE SEQUENCE [LARGE SCALE GENOMIC DNA]</scope>
    <source>
        <strain evidence="2 3">OO99</strain>
    </source>
</reference>
<evidence type="ECO:0008006" key="4">
    <source>
        <dbReference type="Google" id="ProtNLM"/>
    </source>
</evidence>
<proteinExistence type="predicted"/>
<evidence type="ECO:0000313" key="2">
    <source>
        <dbReference type="EMBL" id="AWL91966.1"/>
    </source>
</evidence>
<feature type="compositionally biased region" description="Basic and acidic residues" evidence="1">
    <location>
        <begin position="91"/>
        <end position="115"/>
    </location>
</feature>
<dbReference type="Proteomes" id="UP000215703">
    <property type="component" value="Chromosome"/>
</dbReference>
<feature type="region of interest" description="Disordered" evidence="1">
    <location>
        <begin position="39"/>
        <end position="63"/>
    </location>
</feature>
<name>A0A2U8P2P8_9BRAD</name>